<organism evidence="1 2">
    <name type="scientific">Prauserella endophytica</name>
    <dbReference type="NCBI Taxonomy" id="1592324"/>
    <lineage>
        <taxon>Bacteria</taxon>
        <taxon>Bacillati</taxon>
        <taxon>Actinomycetota</taxon>
        <taxon>Actinomycetes</taxon>
        <taxon>Pseudonocardiales</taxon>
        <taxon>Pseudonocardiaceae</taxon>
        <taxon>Prauserella</taxon>
        <taxon>Prauserella coralliicola group</taxon>
    </lineage>
</organism>
<evidence type="ECO:0000313" key="2">
    <source>
        <dbReference type="Proteomes" id="UP000309992"/>
    </source>
</evidence>
<keyword evidence="2" id="KW-1185">Reference proteome</keyword>
<gene>
    <name evidence="1" type="ORF">FCN18_33370</name>
</gene>
<comment type="caution">
    <text evidence="1">The sequence shown here is derived from an EMBL/GenBank/DDBJ whole genome shotgun (WGS) entry which is preliminary data.</text>
</comment>
<name>A0ABY2RUW4_9PSEU</name>
<dbReference type="EMBL" id="SWMS01000030">
    <property type="protein sequence ID" value="TKG61531.1"/>
    <property type="molecule type" value="Genomic_DNA"/>
</dbReference>
<dbReference type="Proteomes" id="UP000309992">
    <property type="component" value="Unassembled WGS sequence"/>
</dbReference>
<dbReference type="RefSeq" id="WP_137097007.1">
    <property type="nucleotide sequence ID" value="NZ_SWMS01000030.1"/>
</dbReference>
<accession>A0ABY2RUW4</accession>
<proteinExistence type="predicted"/>
<sequence>MAERVYTLPVTCGVDGQSHEVTDEAFSSARTTGRCPALCGHEVHVTPAITPVGQPCQRCLDALLASRGLPPEPIYLDAPAQRGARHRQPGWLRTVLRGPFARWGAST</sequence>
<protein>
    <submittedName>
        <fullName evidence="1">Uncharacterized protein</fullName>
    </submittedName>
</protein>
<reference evidence="1 2" key="1">
    <citation type="journal article" date="2015" name="Antonie Van Leeuwenhoek">
        <title>Prauserella endophytica sp. nov., an endophytic actinobacterium isolated from Tamarix taklamakanensis.</title>
        <authorList>
            <person name="Liu J.M."/>
            <person name="Habden X."/>
            <person name="Guo L."/>
            <person name="Tuo L."/>
            <person name="Jiang Z.K."/>
            <person name="Liu S.W."/>
            <person name="Liu X.F."/>
            <person name="Chen L."/>
            <person name="Li R.F."/>
            <person name="Zhang Y.Q."/>
            <person name="Sun C.H."/>
        </authorList>
    </citation>
    <scope>NUCLEOTIDE SEQUENCE [LARGE SCALE GENOMIC DNA]</scope>
    <source>
        <strain evidence="1 2">CGMCC 4.7182</strain>
    </source>
</reference>
<evidence type="ECO:0000313" key="1">
    <source>
        <dbReference type="EMBL" id="TKG61531.1"/>
    </source>
</evidence>